<proteinExistence type="predicted"/>
<evidence type="ECO:0000313" key="1">
    <source>
        <dbReference type="EMBL" id="GIY05014.1"/>
    </source>
</evidence>
<evidence type="ECO:0000313" key="2">
    <source>
        <dbReference type="Proteomes" id="UP001054837"/>
    </source>
</evidence>
<dbReference type="EMBL" id="BPLQ01004023">
    <property type="protein sequence ID" value="GIY05014.1"/>
    <property type="molecule type" value="Genomic_DNA"/>
</dbReference>
<dbReference type="Proteomes" id="UP001054837">
    <property type="component" value="Unassembled WGS sequence"/>
</dbReference>
<accession>A0AAV4Q6L7</accession>
<protein>
    <recommendedName>
        <fullName evidence="3">Maturase K</fullName>
    </recommendedName>
</protein>
<organism evidence="1 2">
    <name type="scientific">Caerostris darwini</name>
    <dbReference type="NCBI Taxonomy" id="1538125"/>
    <lineage>
        <taxon>Eukaryota</taxon>
        <taxon>Metazoa</taxon>
        <taxon>Ecdysozoa</taxon>
        <taxon>Arthropoda</taxon>
        <taxon>Chelicerata</taxon>
        <taxon>Arachnida</taxon>
        <taxon>Araneae</taxon>
        <taxon>Araneomorphae</taxon>
        <taxon>Entelegynae</taxon>
        <taxon>Araneoidea</taxon>
        <taxon>Araneidae</taxon>
        <taxon>Caerostris</taxon>
    </lineage>
</organism>
<evidence type="ECO:0008006" key="3">
    <source>
        <dbReference type="Google" id="ProtNLM"/>
    </source>
</evidence>
<dbReference type="AlphaFoldDB" id="A0AAV4Q6L7"/>
<reference evidence="1 2" key="1">
    <citation type="submission" date="2021-06" db="EMBL/GenBank/DDBJ databases">
        <title>Caerostris darwini draft genome.</title>
        <authorList>
            <person name="Kono N."/>
            <person name="Arakawa K."/>
        </authorList>
    </citation>
    <scope>NUCLEOTIDE SEQUENCE [LARGE SCALE GENOMIC DNA]</scope>
</reference>
<sequence length="98" mass="11509">MLSNFYEKLRKSATLPRENFFSVLHLLREWIRERIFPYSQQNKQNTAMQGLISLFFPITCIARLFSLSKSLNSSSLSYKMSKFFNSLSLKSAAFDIRQ</sequence>
<keyword evidence="2" id="KW-1185">Reference proteome</keyword>
<comment type="caution">
    <text evidence="1">The sequence shown here is derived from an EMBL/GenBank/DDBJ whole genome shotgun (WGS) entry which is preliminary data.</text>
</comment>
<gene>
    <name evidence="1" type="ORF">CDAR_76011</name>
</gene>
<name>A0AAV4Q6L7_9ARAC</name>